<comment type="caution">
    <text evidence="4">The sequence shown here is derived from an EMBL/GenBank/DDBJ whole genome shotgun (WGS) entry which is preliminary data.</text>
</comment>
<dbReference type="GO" id="GO:0016747">
    <property type="term" value="F:acyltransferase activity, transferring groups other than amino-acyl groups"/>
    <property type="evidence" value="ECO:0007669"/>
    <property type="project" value="InterPro"/>
</dbReference>
<dbReference type="Proteomes" id="UP000243073">
    <property type="component" value="Unassembled WGS sequence"/>
</dbReference>
<dbReference type="Pfam" id="PF09500">
    <property type="entry name" value="YiiD_C"/>
    <property type="match status" value="1"/>
</dbReference>
<dbReference type="InterPro" id="IPR000182">
    <property type="entry name" value="GNAT_dom"/>
</dbReference>
<name>A0A1J4QL18_9GAMM</name>
<dbReference type="SUPFAM" id="SSF55729">
    <property type="entry name" value="Acyl-CoA N-acyltransferases (Nat)"/>
    <property type="match status" value="1"/>
</dbReference>
<keyword evidence="2" id="KW-0012">Acyltransferase</keyword>
<evidence type="ECO:0000313" key="5">
    <source>
        <dbReference type="Proteomes" id="UP000243073"/>
    </source>
</evidence>
<evidence type="ECO:0000259" key="3">
    <source>
        <dbReference type="PROSITE" id="PS51186"/>
    </source>
</evidence>
<proteinExistence type="predicted"/>
<dbReference type="EMBL" id="MDKE01000002">
    <property type="protein sequence ID" value="OIN14328.1"/>
    <property type="molecule type" value="Genomic_DNA"/>
</dbReference>
<evidence type="ECO:0000313" key="4">
    <source>
        <dbReference type="EMBL" id="OIN14328.1"/>
    </source>
</evidence>
<accession>A0A1J4QL18</accession>
<dbReference type="AlphaFoldDB" id="A0A1J4QL18"/>
<dbReference type="OrthoDB" id="4305330at2"/>
<sequence length="296" mass="33963">MYQVVTPQTEAELEAYYLLRWQLLRKPWQQPRGSERDEFDEYAHHRMMVDNSGNLVAIGRLYVSGDEAQIRFMAVAPDWRDQGLGTRMVQALEQVARQQGVRRLVMNAREEAVAFYGRCGFTVVGEGPISFGKIPHRQMIKALTSIHQIRHCPELCDELQRQWHRRIPISEKMGVKIIQYTGSRFKTKANLTANLNLHESMFAGSIYSQCVLTGWGLIWLQMQEFGLSGDIVQGSGDIKYLTPVWDQPTAEVQGRLREQLLPLQKGERVRVELNVTLYSGEQKAATFTGRYVILPH</sequence>
<dbReference type="CDD" id="cd04301">
    <property type="entry name" value="NAT_SF"/>
    <property type="match status" value="1"/>
</dbReference>
<dbReference type="InterPro" id="IPR050832">
    <property type="entry name" value="Bact_Acetyltransf"/>
</dbReference>
<dbReference type="PANTHER" id="PTHR43877">
    <property type="entry name" value="AMINOALKYLPHOSPHONATE N-ACETYLTRANSFERASE-RELATED-RELATED"/>
    <property type="match status" value="1"/>
</dbReference>
<dbReference type="RefSeq" id="WP_071471318.1">
    <property type="nucleotide sequence ID" value="NZ_MDKE01000002.1"/>
</dbReference>
<keyword evidence="5" id="KW-1185">Reference proteome</keyword>
<dbReference type="PROSITE" id="PS51186">
    <property type="entry name" value="GNAT"/>
    <property type="match status" value="1"/>
</dbReference>
<evidence type="ECO:0000256" key="1">
    <source>
        <dbReference type="ARBA" id="ARBA00022679"/>
    </source>
</evidence>
<protein>
    <submittedName>
        <fullName evidence="4">GNAT family N-acetyltransferase</fullName>
    </submittedName>
</protein>
<organism evidence="4 5">
    <name type="scientific">Oceanisphaera psychrotolerans</name>
    <dbReference type="NCBI Taxonomy" id="1414654"/>
    <lineage>
        <taxon>Bacteria</taxon>
        <taxon>Pseudomonadati</taxon>
        <taxon>Pseudomonadota</taxon>
        <taxon>Gammaproteobacteria</taxon>
        <taxon>Aeromonadales</taxon>
        <taxon>Aeromonadaceae</taxon>
        <taxon>Oceanisphaera</taxon>
    </lineage>
</organism>
<dbReference type="SUPFAM" id="SSF54637">
    <property type="entry name" value="Thioesterase/thiol ester dehydrase-isomerase"/>
    <property type="match status" value="1"/>
</dbReference>
<keyword evidence="1 4" id="KW-0808">Transferase</keyword>
<dbReference type="Pfam" id="PF00583">
    <property type="entry name" value="Acetyltransf_1"/>
    <property type="match status" value="1"/>
</dbReference>
<dbReference type="InterPro" id="IPR029069">
    <property type="entry name" value="HotDog_dom_sf"/>
</dbReference>
<dbReference type="NCBIfam" id="TIGR02447">
    <property type="entry name" value="yiiD_Cterm"/>
    <property type="match status" value="1"/>
</dbReference>
<dbReference type="Gene3D" id="3.10.129.10">
    <property type="entry name" value="Hotdog Thioesterase"/>
    <property type="match status" value="1"/>
</dbReference>
<dbReference type="InterPro" id="IPR016181">
    <property type="entry name" value="Acyl_CoA_acyltransferase"/>
</dbReference>
<dbReference type="Gene3D" id="3.40.630.30">
    <property type="match status" value="1"/>
</dbReference>
<feature type="domain" description="N-acetyltransferase" evidence="3">
    <location>
        <begin position="3"/>
        <end position="144"/>
    </location>
</feature>
<gene>
    <name evidence="4" type="ORF">BFR47_08570</name>
</gene>
<evidence type="ECO:0000256" key="2">
    <source>
        <dbReference type="ARBA" id="ARBA00023315"/>
    </source>
</evidence>
<reference evidence="4 5" key="1">
    <citation type="submission" date="2016-07" db="EMBL/GenBank/DDBJ databases">
        <title>Draft Genome Sequence of Oceanisphaera psychrotolerans, isolated from coastal sediment samples.</title>
        <authorList>
            <person name="Zhuo S."/>
            <person name="Ruan Z."/>
        </authorList>
    </citation>
    <scope>NUCLEOTIDE SEQUENCE [LARGE SCALE GENOMIC DNA]</scope>
    <source>
        <strain evidence="4 5">LAM-WHM-ZC</strain>
    </source>
</reference>
<dbReference type="InterPro" id="IPR012660">
    <property type="entry name" value="YiiD_C"/>
</dbReference>
<dbReference type="STRING" id="1414654.BFR47_08570"/>